<dbReference type="Pfam" id="PF13458">
    <property type="entry name" value="Peripla_BP_6"/>
    <property type="match status" value="1"/>
</dbReference>
<dbReference type="AlphaFoldDB" id="A0A1H0VBW4"/>
<evidence type="ECO:0000313" key="4">
    <source>
        <dbReference type="EMBL" id="SDP75834.1"/>
    </source>
</evidence>
<accession>A0A1H0VBW4</accession>
<protein>
    <submittedName>
        <fullName evidence="4">Branched-chain amino acid transport system substrate-binding protein</fullName>
    </submittedName>
</protein>
<dbReference type="SUPFAM" id="SSF53822">
    <property type="entry name" value="Periplasmic binding protein-like I"/>
    <property type="match status" value="1"/>
</dbReference>
<evidence type="ECO:0000313" key="5">
    <source>
        <dbReference type="Proteomes" id="UP000199073"/>
    </source>
</evidence>
<dbReference type="PANTHER" id="PTHR30483">
    <property type="entry name" value="LEUCINE-SPECIFIC-BINDING PROTEIN"/>
    <property type="match status" value="1"/>
</dbReference>
<dbReference type="EMBL" id="FNJI01000045">
    <property type="protein sequence ID" value="SDP75834.1"/>
    <property type="molecule type" value="Genomic_DNA"/>
</dbReference>
<comment type="similarity">
    <text evidence="1">Belongs to the leucine-binding protein family.</text>
</comment>
<reference evidence="4 5" key="1">
    <citation type="submission" date="2016-10" db="EMBL/GenBank/DDBJ databases">
        <authorList>
            <person name="de Groot N.N."/>
        </authorList>
    </citation>
    <scope>NUCLEOTIDE SEQUENCE [LARGE SCALE GENOMIC DNA]</scope>
    <source>
        <strain evidence="4 5">DSM 12130</strain>
    </source>
</reference>
<evidence type="ECO:0000256" key="1">
    <source>
        <dbReference type="ARBA" id="ARBA00010062"/>
    </source>
</evidence>
<gene>
    <name evidence="4" type="ORF">SAMN05660330_03976</name>
</gene>
<organism evidence="4 5">
    <name type="scientific">Desulforhopalus singaporensis</name>
    <dbReference type="NCBI Taxonomy" id="91360"/>
    <lineage>
        <taxon>Bacteria</taxon>
        <taxon>Pseudomonadati</taxon>
        <taxon>Thermodesulfobacteriota</taxon>
        <taxon>Desulfobulbia</taxon>
        <taxon>Desulfobulbales</taxon>
        <taxon>Desulfocapsaceae</taxon>
        <taxon>Desulforhopalus</taxon>
    </lineage>
</organism>
<feature type="domain" description="Leucine-binding protein" evidence="3">
    <location>
        <begin position="46"/>
        <end position="354"/>
    </location>
</feature>
<dbReference type="InterPro" id="IPR051010">
    <property type="entry name" value="BCAA_transport"/>
</dbReference>
<dbReference type="STRING" id="91360.SAMN05660330_03976"/>
<dbReference type="InterPro" id="IPR028081">
    <property type="entry name" value="Leu-bd"/>
</dbReference>
<keyword evidence="5" id="KW-1185">Reference proteome</keyword>
<dbReference type="RefSeq" id="WP_092225873.1">
    <property type="nucleotide sequence ID" value="NZ_FNJI01000045.1"/>
</dbReference>
<dbReference type="Gene3D" id="3.40.50.2300">
    <property type="match status" value="2"/>
</dbReference>
<dbReference type="CDD" id="cd06346">
    <property type="entry name" value="PBP1_ABC_ligand_binding-like"/>
    <property type="match status" value="1"/>
</dbReference>
<dbReference type="OrthoDB" id="7337537at2"/>
<dbReference type="Proteomes" id="UP000199073">
    <property type="component" value="Unassembled WGS sequence"/>
</dbReference>
<dbReference type="InterPro" id="IPR028082">
    <property type="entry name" value="Peripla_BP_I"/>
</dbReference>
<evidence type="ECO:0000256" key="2">
    <source>
        <dbReference type="ARBA" id="ARBA00022729"/>
    </source>
</evidence>
<dbReference type="PANTHER" id="PTHR30483:SF6">
    <property type="entry name" value="PERIPLASMIC BINDING PROTEIN OF ABC TRANSPORTER FOR NATURAL AMINO ACIDS"/>
    <property type="match status" value="1"/>
</dbReference>
<evidence type="ECO:0000259" key="3">
    <source>
        <dbReference type="Pfam" id="PF13458"/>
    </source>
</evidence>
<name>A0A1H0VBW4_9BACT</name>
<proteinExistence type="inferred from homology"/>
<keyword evidence="2" id="KW-0732">Signal</keyword>
<sequence length="421" mass="44748">MTIALKAETKKYQRFFKTMGFCLGIFAMTLVSTMILPMRSAHAEKQVTVGVLVPLTGELGEFGTVVARSIELGVKQINTAGGTTCGKIRLVTRDTHGNPERGIREATKMIESEGAVAVIGPESGVMVALVDLAKRKKTVIMSPYAGTITLNKLGGDFVYRTVSSDLGDGDASGMWLTEKGYKKVAFLVQNEESTISPAQVAKKIVEKSGMKLTDFVIFNPGQPSYQAELISVLAHNPDAIYLAGGQQSGVTVIKEATSGGFAGEWLFTADLAVPEVFDNVGAEHINGRAYVEFADADRSLPEFKAFEKLYREEEGKEPGPFASNSFDMINLVALAIEASGQCSGSGINSAIRDVADGGSVVTTFAEGKAALAKGMNINFEGASGPLKFDKSGGVSGAYSIQAAKNGKWANEKFYPASVFKN</sequence>